<protein>
    <submittedName>
        <fullName evidence="2">Uncharacterized protein</fullName>
    </submittedName>
</protein>
<evidence type="ECO:0000256" key="1">
    <source>
        <dbReference type="SAM" id="Coils"/>
    </source>
</evidence>
<feature type="coiled-coil region" evidence="1">
    <location>
        <begin position="2"/>
        <end position="33"/>
    </location>
</feature>
<dbReference type="AlphaFoldDB" id="A0A1M6YY52"/>
<evidence type="ECO:0000313" key="2">
    <source>
        <dbReference type="EMBL" id="SHL23178.1"/>
    </source>
</evidence>
<name>A0A1M6YY52_XYLRU</name>
<organism evidence="2 3">
    <name type="scientific">Xylanibacter ruminicola</name>
    <name type="common">Prevotella ruminicola</name>
    <dbReference type="NCBI Taxonomy" id="839"/>
    <lineage>
        <taxon>Bacteria</taxon>
        <taxon>Pseudomonadati</taxon>
        <taxon>Bacteroidota</taxon>
        <taxon>Bacteroidia</taxon>
        <taxon>Bacteroidales</taxon>
        <taxon>Prevotellaceae</taxon>
        <taxon>Xylanibacter</taxon>
    </lineage>
</organism>
<keyword evidence="1" id="KW-0175">Coiled coil</keyword>
<dbReference type="EMBL" id="FRBD01000035">
    <property type="protein sequence ID" value="SHL23178.1"/>
    <property type="molecule type" value="Genomic_DNA"/>
</dbReference>
<reference evidence="2 3" key="1">
    <citation type="submission" date="2016-11" db="EMBL/GenBank/DDBJ databases">
        <authorList>
            <person name="Jaros S."/>
            <person name="Januszkiewicz K."/>
            <person name="Wedrychowicz H."/>
        </authorList>
    </citation>
    <scope>NUCLEOTIDE SEQUENCE [LARGE SCALE GENOMIC DNA]</scope>
    <source>
        <strain evidence="2 3">KHT3</strain>
    </source>
</reference>
<gene>
    <name evidence="2" type="ORF">SAMN05216463_1358</name>
</gene>
<evidence type="ECO:0000313" key="3">
    <source>
        <dbReference type="Proteomes" id="UP000184130"/>
    </source>
</evidence>
<dbReference type="RefSeq" id="WP_073211599.1">
    <property type="nucleotide sequence ID" value="NZ_FRBD01000035.1"/>
</dbReference>
<proteinExistence type="predicted"/>
<accession>A0A1M6YY52</accession>
<sequence length="59" mass="6656">MATLTAEQIEQKKLRLKQLAEEMKALKDELVEAGAWPLDEADLDQAAGGVRAPIQYFRR</sequence>
<dbReference type="Proteomes" id="UP000184130">
    <property type="component" value="Unassembled WGS sequence"/>
</dbReference>